<protein>
    <submittedName>
        <fullName evidence="11">Uu.00g132040.m01.CDS01</fullName>
    </submittedName>
</protein>
<evidence type="ECO:0000313" key="11">
    <source>
        <dbReference type="EMBL" id="CAJ2505810.1"/>
    </source>
</evidence>
<comment type="caution">
    <text evidence="11">The sequence shown here is derived from an EMBL/GenBank/DDBJ whole genome shotgun (WGS) entry which is preliminary data.</text>
</comment>
<dbReference type="Proteomes" id="UP001295740">
    <property type="component" value="Unassembled WGS sequence"/>
</dbReference>
<dbReference type="InterPro" id="IPR015366">
    <property type="entry name" value="S53_propep"/>
</dbReference>
<feature type="active site" description="Charge relay system" evidence="8">
    <location>
        <position position="619"/>
    </location>
</feature>
<evidence type="ECO:0000256" key="3">
    <source>
        <dbReference type="ARBA" id="ARBA00022723"/>
    </source>
</evidence>
<keyword evidence="5 8" id="KW-0720">Serine protease</keyword>
<proteinExistence type="predicted"/>
<evidence type="ECO:0000256" key="5">
    <source>
        <dbReference type="ARBA" id="ARBA00022825"/>
    </source>
</evidence>
<keyword evidence="2 8" id="KW-0645">Protease</keyword>
<evidence type="ECO:0000256" key="7">
    <source>
        <dbReference type="ARBA" id="ARBA00023145"/>
    </source>
</evidence>
<dbReference type="InterPro" id="IPR050819">
    <property type="entry name" value="Tripeptidyl-peptidase_I"/>
</dbReference>
<dbReference type="Gene3D" id="3.40.50.200">
    <property type="entry name" value="Peptidase S8/S53 domain"/>
    <property type="match status" value="1"/>
</dbReference>
<evidence type="ECO:0000256" key="1">
    <source>
        <dbReference type="ARBA" id="ARBA00004239"/>
    </source>
</evidence>
<dbReference type="GO" id="GO:0004252">
    <property type="term" value="F:serine-type endopeptidase activity"/>
    <property type="evidence" value="ECO:0007669"/>
    <property type="project" value="UniProtKB-UniRule"/>
</dbReference>
<keyword evidence="3 8" id="KW-0479">Metal-binding</keyword>
<feature type="chain" id="PRO_5042552863" evidence="9">
    <location>
        <begin position="21"/>
        <end position="701"/>
    </location>
</feature>
<evidence type="ECO:0000256" key="9">
    <source>
        <dbReference type="SAM" id="SignalP"/>
    </source>
</evidence>
<comment type="subcellular location">
    <subcellularLocation>
        <location evidence="1">Secreted</location>
        <location evidence="1">Extracellular space</location>
    </subcellularLocation>
</comment>
<feature type="active site" description="Charge relay system" evidence="8">
    <location>
        <position position="341"/>
    </location>
</feature>
<keyword evidence="7" id="KW-0865">Zymogen</keyword>
<gene>
    <name evidence="11" type="ORF">KHLLAP_LOCUS6278</name>
</gene>
<dbReference type="AlphaFoldDB" id="A0AAI8VIZ5"/>
<feature type="binding site" evidence="8">
    <location>
        <position position="660"/>
    </location>
    <ligand>
        <name>Ca(2+)</name>
        <dbReference type="ChEBI" id="CHEBI:29108"/>
    </ligand>
</feature>
<evidence type="ECO:0000313" key="12">
    <source>
        <dbReference type="Proteomes" id="UP001295740"/>
    </source>
</evidence>
<evidence type="ECO:0000259" key="10">
    <source>
        <dbReference type="PROSITE" id="PS51695"/>
    </source>
</evidence>
<evidence type="ECO:0000256" key="4">
    <source>
        <dbReference type="ARBA" id="ARBA00022801"/>
    </source>
</evidence>
<reference evidence="11" key="1">
    <citation type="submission" date="2023-10" db="EMBL/GenBank/DDBJ databases">
        <authorList>
            <person name="Hackl T."/>
        </authorList>
    </citation>
    <scope>NUCLEOTIDE SEQUENCE</scope>
</reference>
<dbReference type="InterPro" id="IPR036852">
    <property type="entry name" value="Peptidase_S8/S53_dom_sf"/>
</dbReference>
<dbReference type="GO" id="GO:0008240">
    <property type="term" value="F:tripeptidyl-peptidase activity"/>
    <property type="evidence" value="ECO:0007669"/>
    <property type="project" value="TreeGrafter"/>
</dbReference>
<dbReference type="SUPFAM" id="SSF54897">
    <property type="entry name" value="Protease propeptides/inhibitors"/>
    <property type="match status" value="1"/>
</dbReference>
<feature type="active site" description="Charge relay system" evidence="8">
    <location>
        <position position="345"/>
    </location>
</feature>
<evidence type="ECO:0000256" key="2">
    <source>
        <dbReference type="ARBA" id="ARBA00022670"/>
    </source>
</evidence>
<dbReference type="GO" id="GO:0046872">
    <property type="term" value="F:metal ion binding"/>
    <property type="evidence" value="ECO:0007669"/>
    <property type="project" value="UniProtKB-UniRule"/>
</dbReference>
<dbReference type="GO" id="GO:0005576">
    <property type="term" value="C:extracellular region"/>
    <property type="evidence" value="ECO:0007669"/>
    <property type="project" value="UniProtKB-SubCell"/>
</dbReference>
<dbReference type="GO" id="GO:0006508">
    <property type="term" value="P:proteolysis"/>
    <property type="evidence" value="ECO:0007669"/>
    <property type="project" value="UniProtKB-KW"/>
</dbReference>
<dbReference type="Pfam" id="PF09286">
    <property type="entry name" value="Pro-kuma_activ"/>
    <property type="match status" value="2"/>
</dbReference>
<accession>A0AAI8VIZ5</accession>
<sequence>MLARSLLIALAAGLAFEGLAGPVARDASLSKRVVPATHNLHERHASHWGRKWTKRDRVDAEVVLPMRIGLKQYNIDAGHDKLMDISNPKSANYGKHMTPEEVIDFFAPDPSSVDTVLDWLVASGISKDRIGLSVNKQVKTTPHSEIAKDDFIPDQDNSQWIQFDAMTGEVEELLFADYHVWEDVDGNIDISAEAYHLPALVQDHVDYVTPGTRLRSRNEAKRTKMVKRDFGSLNDVKPFITELAAFPNPNSTTCSTYVTADCTRVQYNLPNGTTSTPGNELGIFESLDDHYSKHDLDVFFSTLYPYMNIPNGTYPEERLIDGAIGSVEEPSPVYPLETGLESMLDFDSAWPLIYPQKTVLYQVDDEYYEYTGNFSGFWNTFLDALDGSYCTYSAYGETGDCVEAECADPVYPDLNPGGYTGALQCGVYEPTNVISISYGADEAYYPDFYMKRQCNEWMKLVLQGTTVVMSSGDSGVGESGYCPTDELGDEVFSPDFASSCPYILSVGSTEWDRYSNATTPQPWEKLNEVATARFPSGGGFSNVFAQPEYQKDAVNSYLDTVGSTLPFTSYDQFVPNGEFSNITDGKYNGLGRAYPDVGAVGDRQVVYANGSWYLVGGTSLSSPVWGAVLTLLNEERLTAGKSTVGYIHPVLYSHPEVFNDVTSGSNPGCSTTGFPAAAGWDPVTGLGSPNFPKLLEVLMSI</sequence>
<feature type="domain" description="Peptidase S53" evidence="10">
    <location>
        <begin position="257"/>
        <end position="701"/>
    </location>
</feature>
<dbReference type="PANTHER" id="PTHR14218">
    <property type="entry name" value="PROTEASE S8 TRIPEPTIDYL PEPTIDASE I CLN2"/>
    <property type="match status" value="1"/>
</dbReference>
<feature type="signal peptide" evidence="9">
    <location>
        <begin position="1"/>
        <end position="20"/>
    </location>
</feature>
<evidence type="ECO:0000256" key="8">
    <source>
        <dbReference type="PROSITE-ProRule" id="PRU01032"/>
    </source>
</evidence>
<dbReference type="CDD" id="cd11377">
    <property type="entry name" value="Pro-peptidase_S53"/>
    <property type="match status" value="1"/>
</dbReference>
<keyword evidence="6 8" id="KW-0106">Calcium</keyword>
<dbReference type="CDD" id="cd04056">
    <property type="entry name" value="Peptidases_S53"/>
    <property type="match status" value="1"/>
</dbReference>
<evidence type="ECO:0000256" key="6">
    <source>
        <dbReference type="ARBA" id="ARBA00022837"/>
    </source>
</evidence>
<keyword evidence="4 8" id="KW-0378">Hydrolase</keyword>
<feature type="binding site" evidence="8">
    <location>
        <position position="679"/>
    </location>
    <ligand>
        <name>Ca(2+)</name>
        <dbReference type="ChEBI" id="CHEBI:29108"/>
    </ligand>
</feature>
<dbReference type="SUPFAM" id="SSF52743">
    <property type="entry name" value="Subtilisin-like"/>
    <property type="match status" value="1"/>
</dbReference>
<dbReference type="PANTHER" id="PTHR14218:SF19">
    <property type="entry name" value="SERINE PROTEASE AORO, PUTATIVE (AFU_ORTHOLOGUE AFUA_6G10250)-RELATED"/>
    <property type="match status" value="1"/>
</dbReference>
<keyword evidence="9" id="KW-0732">Signal</keyword>
<comment type="cofactor">
    <cofactor evidence="8">
        <name>Ca(2+)</name>
        <dbReference type="ChEBI" id="CHEBI:29108"/>
    </cofactor>
    <text evidence="8">Binds 1 Ca(2+) ion per subunit.</text>
</comment>
<organism evidence="11 12">
    <name type="scientific">Anthostomella pinea</name>
    <dbReference type="NCBI Taxonomy" id="933095"/>
    <lineage>
        <taxon>Eukaryota</taxon>
        <taxon>Fungi</taxon>
        <taxon>Dikarya</taxon>
        <taxon>Ascomycota</taxon>
        <taxon>Pezizomycotina</taxon>
        <taxon>Sordariomycetes</taxon>
        <taxon>Xylariomycetidae</taxon>
        <taxon>Xylariales</taxon>
        <taxon>Xylariaceae</taxon>
        <taxon>Anthostomella</taxon>
    </lineage>
</organism>
<dbReference type="InterPro" id="IPR030400">
    <property type="entry name" value="Sedolisin_dom"/>
</dbReference>
<feature type="binding site" evidence="8">
    <location>
        <position position="661"/>
    </location>
    <ligand>
        <name>Ca(2+)</name>
        <dbReference type="ChEBI" id="CHEBI:29108"/>
    </ligand>
</feature>
<dbReference type="PROSITE" id="PS51695">
    <property type="entry name" value="SEDOLISIN"/>
    <property type="match status" value="1"/>
</dbReference>
<feature type="binding site" evidence="8">
    <location>
        <position position="681"/>
    </location>
    <ligand>
        <name>Ca(2+)</name>
        <dbReference type="ChEBI" id="CHEBI:29108"/>
    </ligand>
</feature>
<keyword evidence="12" id="KW-1185">Reference proteome</keyword>
<dbReference type="EMBL" id="CAUWAG010000007">
    <property type="protein sequence ID" value="CAJ2505810.1"/>
    <property type="molecule type" value="Genomic_DNA"/>
</dbReference>
<dbReference type="SMART" id="SM00944">
    <property type="entry name" value="Pro-kuma_activ"/>
    <property type="match status" value="1"/>
</dbReference>
<name>A0AAI8VIZ5_9PEZI</name>